<evidence type="ECO:0000313" key="2">
    <source>
        <dbReference type="Proteomes" id="UP000019365"/>
    </source>
</evidence>
<accession>W7UVX6</accession>
<dbReference type="PATRIC" id="fig|1341157.4.peg.2505"/>
<dbReference type="eggNOG" id="COG5610">
    <property type="taxonomic scope" value="Bacteria"/>
</dbReference>
<dbReference type="Gene3D" id="3.40.50.1000">
    <property type="entry name" value="HAD superfamily/HAD-like"/>
    <property type="match status" value="1"/>
</dbReference>
<sequence length="666" mass="76980">MSKAKKAVKSFLDEKTRSSGRRSAQLLESAEYISFDIFDTLIVRDVAKPTDVFRLMGKQLKFPDFSRKRIEAEQKARKKKNGGEVNIRDIYRSFAGISEKDAERFCMQELSYEMLVCRPNPALIGTYKKCLKNKKVILVSDMYLPSEMMEKILAGCGIKGYEKLYVSCDVGASKRDGGLYGFVLKDLGIRADEMVHIGNDAMADYICARKCGISAVKTKTGTENMYLGNIPEKQSRKSGGFSDIYRLINTTTGSTKRFRNFYYRFGYENFGILLLGFTKWMMEDLRANGIKQVIFLARDGYIMKEVYDLLGYSSEIPSRYMEMSRRSIRTASSFSQPQTYENALSLMILPSRISVRQIFDCWGLTAEDFMPQLREAEIDINEVFWSKLLKQEQRVRKLYGLVDEAIIKNASAEKQTMLEYIRGFDLDKKTALVDIGYGANIQKELIKALLSHGMDPDITGYYLGLDQRAKKNTDGISLKIKGYIWDNYNRRDTVYEEKPFVGLFEAPFLEQNGSVKKYVRAGDRVIAERYEYEYLSEIGEVDEISCVREIQDGALDLIRQAKQSRFSDIEPSSRDAFFLMRYCMMRPSKSILDHFYNFRFFNGGESSFLAKPQHDLLGYMLHPRQLKSDFYASSWKIGFFKYLLKVDMSYETLWRILKIFFPSEKI</sequence>
<gene>
    <name evidence="1" type="ORF">RF007C_15520</name>
</gene>
<keyword evidence="2" id="KW-1185">Reference proteome</keyword>
<proteinExistence type="predicted"/>
<protein>
    <recommendedName>
        <fullName evidence="3">Hydrolase</fullName>
    </recommendedName>
</protein>
<dbReference type="Gene3D" id="1.10.150.400">
    <property type="match status" value="1"/>
</dbReference>
<evidence type="ECO:0008006" key="3">
    <source>
        <dbReference type="Google" id="ProtNLM"/>
    </source>
</evidence>
<dbReference type="InterPro" id="IPR023214">
    <property type="entry name" value="HAD_sf"/>
</dbReference>
<dbReference type="SUPFAM" id="SSF56784">
    <property type="entry name" value="HAD-like"/>
    <property type="match status" value="1"/>
</dbReference>
<comment type="caution">
    <text evidence="1">The sequence shown here is derived from an EMBL/GenBank/DDBJ whole genome shotgun (WGS) entry which is preliminary data.</text>
</comment>
<name>W7UVX6_RUMFL</name>
<dbReference type="AlphaFoldDB" id="W7UVX6"/>
<dbReference type="EMBL" id="ATAX01000028">
    <property type="protein sequence ID" value="EWM53020.1"/>
    <property type="molecule type" value="Genomic_DNA"/>
</dbReference>
<dbReference type="Proteomes" id="UP000019365">
    <property type="component" value="Unassembled WGS sequence"/>
</dbReference>
<evidence type="ECO:0000313" key="1">
    <source>
        <dbReference type="EMBL" id="EWM53020.1"/>
    </source>
</evidence>
<dbReference type="InterPro" id="IPR036412">
    <property type="entry name" value="HAD-like_sf"/>
</dbReference>
<dbReference type="RefSeq" id="WP_051456660.1">
    <property type="nucleotide sequence ID" value="NZ_ATAX01000028.1"/>
</dbReference>
<reference evidence="1 2" key="1">
    <citation type="journal article" date="2014" name="PLoS ONE">
        <title>Rumen cellulosomics: divergent fiber-degrading strategies revealed by comparative genome-wide analysis of six ruminococcal strains.</title>
        <authorList>
            <person name="Dassa B."/>
            <person name="Borovok I."/>
            <person name="Ruimy-Israeli V."/>
            <person name="Lamed R."/>
            <person name="Flint H.J."/>
            <person name="Duncan S.H."/>
            <person name="Henrissat B."/>
            <person name="Coutinho P."/>
            <person name="Morrison M."/>
            <person name="Mosoni P."/>
            <person name="Yeoman C.J."/>
            <person name="White B.A."/>
            <person name="Bayer E.A."/>
        </authorList>
    </citation>
    <scope>NUCLEOTIDE SEQUENCE [LARGE SCALE GENOMIC DNA]</scope>
    <source>
        <strain evidence="1 2">007c</strain>
    </source>
</reference>
<organism evidence="1 2">
    <name type="scientific">Ruminococcus flavefaciens 007c</name>
    <dbReference type="NCBI Taxonomy" id="1341157"/>
    <lineage>
        <taxon>Bacteria</taxon>
        <taxon>Bacillati</taxon>
        <taxon>Bacillota</taxon>
        <taxon>Clostridia</taxon>
        <taxon>Eubacteriales</taxon>
        <taxon>Oscillospiraceae</taxon>
        <taxon>Ruminococcus</taxon>
    </lineage>
</organism>
<dbReference type="OrthoDB" id="9816564at2"/>